<feature type="binding site" evidence="9">
    <location>
        <begin position="91"/>
        <end position="92"/>
    </location>
    <ligand>
        <name>substrate</name>
    </ligand>
</feature>
<dbReference type="CDD" id="cd05006">
    <property type="entry name" value="SIS_GmhA"/>
    <property type="match status" value="1"/>
</dbReference>
<dbReference type="InterPro" id="IPR035461">
    <property type="entry name" value="GmhA/DiaA"/>
</dbReference>
<reference evidence="11" key="1">
    <citation type="journal article" date="2021" name="PeerJ">
        <title>Extensive microbial diversity within the chicken gut microbiome revealed by metagenomics and culture.</title>
        <authorList>
            <person name="Gilroy R."/>
            <person name="Ravi A."/>
            <person name="Getino M."/>
            <person name="Pursley I."/>
            <person name="Horton D.L."/>
            <person name="Alikhan N.F."/>
            <person name="Baker D."/>
            <person name="Gharbi K."/>
            <person name="Hall N."/>
            <person name="Watson M."/>
            <person name="Adriaenssens E.M."/>
            <person name="Foster-Nyarko E."/>
            <person name="Jarju S."/>
            <person name="Secka A."/>
            <person name="Antonio M."/>
            <person name="Oren A."/>
            <person name="Chaudhuri R.R."/>
            <person name="La Ragione R."/>
            <person name="Hildebrand F."/>
            <person name="Pallen M.J."/>
        </authorList>
    </citation>
    <scope>NUCLEOTIDE SEQUENCE</scope>
    <source>
        <strain evidence="11">ChiW4-1371</strain>
    </source>
</reference>
<organism evidence="11 12">
    <name type="scientific">Candidatus Mucispirillum faecigallinarum</name>
    <dbReference type="NCBI Taxonomy" id="2838699"/>
    <lineage>
        <taxon>Bacteria</taxon>
        <taxon>Pseudomonadati</taxon>
        <taxon>Deferribacterota</taxon>
        <taxon>Deferribacteres</taxon>
        <taxon>Deferribacterales</taxon>
        <taxon>Mucispirillaceae</taxon>
        <taxon>Mucispirillum</taxon>
    </lineage>
</organism>
<sequence length="193" mass="20805">MKKFIEDIFDEAVKAHKEFALDGAPVIEEIAKTIAECFKNGNKLLIFGNGGSAADAQHIAAEFASRFVMERPPLPAIALTTDTSLLTAVGNDYSFDEVFEKQVSALANPGDVVWGISTSGNSENVVRGLKRAIKCEAVTIGFAGRDGGKMPGLCDHILVVEHQETARIQEIHIMSAHIICALVDEIMFGRFAG</sequence>
<dbReference type="GO" id="GO:1901135">
    <property type="term" value="P:carbohydrate derivative metabolic process"/>
    <property type="evidence" value="ECO:0007669"/>
    <property type="project" value="InterPro"/>
</dbReference>
<feature type="binding site" evidence="9">
    <location>
        <position position="62"/>
    </location>
    <ligand>
        <name>substrate</name>
    </ligand>
</feature>
<comment type="subcellular location">
    <subcellularLocation>
        <location evidence="2 9">Cytoplasm</location>
    </subcellularLocation>
</comment>
<comment type="pathway">
    <text evidence="9">Carbohydrate biosynthesis; D-glycero-D-manno-heptose 7-phosphate biosynthesis; D-glycero-alpha-D-manno-heptose 7-phosphate and D-glycero-beta-D-manno-heptose 7-phosphate from sedoheptulose 7-phosphate: step 1/1.</text>
</comment>
<feature type="binding site" evidence="9">
    <location>
        <position position="169"/>
    </location>
    <ligand>
        <name>Zn(2+)</name>
        <dbReference type="ChEBI" id="CHEBI:29105"/>
    </ligand>
</feature>
<dbReference type="PANTHER" id="PTHR30390:SF6">
    <property type="entry name" value="DNAA INITIATOR-ASSOCIATING PROTEIN DIAA"/>
    <property type="match status" value="1"/>
</dbReference>
<feature type="binding site" evidence="9">
    <location>
        <position position="62"/>
    </location>
    <ligand>
        <name>Zn(2+)</name>
        <dbReference type="ChEBI" id="CHEBI:29105"/>
    </ligand>
</feature>
<dbReference type="InterPro" id="IPR004515">
    <property type="entry name" value="Phosphoheptose_Isoase"/>
</dbReference>
<feature type="binding site" evidence="9">
    <location>
        <position position="58"/>
    </location>
    <ligand>
        <name>Zn(2+)</name>
        <dbReference type="ChEBI" id="CHEBI:29105"/>
    </ligand>
</feature>
<feature type="domain" description="SIS" evidence="10">
    <location>
        <begin position="34"/>
        <end position="192"/>
    </location>
</feature>
<dbReference type="GO" id="GO:0008270">
    <property type="term" value="F:zinc ion binding"/>
    <property type="evidence" value="ECO:0007669"/>
    <property type="project" value="UniProtKB-UniRule"/>
</dbReference>
<dbReference type="GO" id="GO:0005975">
    <property type="term" value="P:carbohydrate metabolic process"/>
    <property type="evidence" value="ECO:0007669"/>
    <property type="project" value="UniProtKB-UniRule"/>
</dbReference>
<feature type="binding site" evidence="9">
    <location>
        <position position="122"/>
    </location>
    <ligand>
        <name>substrate</name>
    </ligand>
</feature>
<feature type="binding site" evidence="9">
    <location>
        <begin position="49"/>
        <end position="51"/>
    </location>
    <ligand>
        <name>substrate</name>
    </ligand>
</feature>
<reference evidence="11" key="2">
    <citation type="submission" date="2021-04" db="EMBL/GenBank/DDBJ databases">
        <authorList>
            <person name="Gilroy R."/>
        </authorList>
    </citation>
    <scope>NUCLEOTIDE SEQUENCE</scope>
    <source>
        <strain evidence="11">ChiW4-1371</strain>
    </source>
</reference>
<evidence type="ECO:0000256" key="1">
    <source>
        <dbReference type="ARBA" id="ARBA00000348"/>
    </source>
</evidence>
<dbReference type="GO" id="GO:0005737">
    <property type="term" value="C:cytoplasm"/>
    <property type="evidence" value="ECO:0007669"/>
    <property type="project" value="UniProtKB-SubCell"/>
</dbReference>
<evidence type="ECO:0000256" key="6">
    <source>
        <dbReference type="ARBA" id="ARBA00022833"/>
    </source>
</evidence>
<proteinExistence type="inferred from homology"/>
<dbReference type="EMBL" id="DXAQ01000127">
    <property type="protein sequence ID" value="HIZ89979.1"/>
    <property type="molecule type" value="Genomic_DNA"/>
</dbReference>
<comment type="caution">
    <text evidence="11">The sequence shown here is derived from an EMBL/GenBank/DDBJ whole genome shotgun (WGS) entry which is preliminary data.</text>
</comment>
<dbReference type="InterPro" id="IPR001347">
    <property type="entry name" value="SIS_dom"/>
</dbReference>
<evidence type="ECO:0000256" key="7">
    <source>
        <dbReference type="ARBA" id="ARBA00023235"/>
    </source>
</evidence>
<dbReference type="PROSITE" id="PS51464">
    <property type="entry name" value="SIS"/>
    <property type="match status" value="1"/>
</dbReference>
<evidence type="ECO:0000256" key="9">
    <source>
        <dbReference type="HAMAP-Rule" id="MF_00067"/>
    </source>
</evidence>
<comment type="miscellaneous">
    <text evidence="9">The reaction produces a racemic mixture of D-glycero-alpha-D-manno-heptose 7-phosphate and D-glycero-beta-D-manno-heptose 7-phosphate.</text>
</comment>
<dbReference type="SUPFAM" id="SSF53697">
    <property type="entry name" value="SIS domain"/>
    <property type="match status" value="1"/>
</dbReference>
<keyword evidence="4 9" id="KW-0963">Cytoplasm</keyword>
<evidence type="ECO:0000259" key="10">
    <source>
        <dbReference type="PROSITE" id="PS51464"/>
    </source>
</evidence>
<comment type="similarity">
    <text evidence="3 9">Belongs to the SIS family. GmhA subfamily.</text>
</comment>
<evidence type="ECO:0000256" key="5">
    <source>
        <dbReference type="ARBA" id="ARBA00022723"/>
    </source>
</evidence>
<keyword evidence="6 9" id="KW-0862">Zinc</keyword>
<dbReference type="EC" id="5.3.1.28" evidence="9"/>
<evidence type="ECO:0000256" key="2">
    <source>
        <dbReference type="ARBA" id="ARBA00004496"/>
    </source>
</evidence>
<gene>
    <name evidence="9" type="primary">gmhA</name>
    <name evidence="11" type="ORF">H9804_08525</name>
</gene>
<evidence type="ECO:0000313" key="11">
    <source>
        <dbReference type="EMBL" id="HIZ89979.1"/>
    </source>
</evidence>
<evidence type="ECO:0000313" key="12">
    <source>
        <dbReference type="Proteomes" id="UP000824176"/>
    </source>
</evidence>
<feature type="binding site" evidence="9">
    <location>
        <position position="177"/>
    </location>
    <ligand>
        <name>Zn(2+)</name>
        <dbReference type="ChEBI" id="CHEBI:29105"/>
    </ligand>
</feature>
<dbReference type="Gene3D" id="3.40.50.10490">
    <property type="entry name" value="Glucose-6-phosphate isomerase like protein, domain 1"/>
    <property type="match status" value="1"/>
</dbReference>
<dbReference type="AlphaFoldDB" id="A0A9D2GVK6"/>
<dbReference type="Pfam" id="PF13580">
    <property type="entry name" value="SIS_2"/>
    <property type="match status" value="1"/>
</dbReference>
<accession>A0A9D2GVK6</accession>
<keyword evidence="8 9" id="KW-0119">Carbohydrate metabolism</keyword>
<feature type="binding site" evidence="9">
    <location>
        <begin position="117"/>
        <end position="119"/>
    </location>
    <ligand>
        <name>substrate</name>
    </ligand>
</feature>
<protein>
    <recommendedName>
        <fullName evidence="9">Phosphoheptose isomerase</fullName>
        <ecNumber evidence="9">5.3.1.28</ecNumber>
    </recommendedName>
    <alternativeName>
        <fullName evidence="9">Sedoheptulose 7-phosphate isomerase</fullName>
    </alternativeName>
</protein>
<dbReference type="Proteomes" id="UP000824176">
    <property type="component" value="Unassembled WGS sequence"/>
</dbReference>
<evidence type="ECO:0000256" key="8">
    <source>
        <dbReference type="ARBA" id="ARBA00023277"/>
    </source>
</evidence>
<name>A0A9D2GVK6_9BACT</name>
<feature type="binding site" evidence="9">
    <location>
        <position position="169"/>
    </location>
    <ligand>
        <name>substrate</name>
    </ligand>
</feature>
<dbReference type="InterPro" id="IPR046348">
    <property type="entry name" value="SIS_dom_sf"/>
</dbReference>
<dbReference type="HAMAP" id="MF_00067">
    <property type="entry name" value="GmhA"/>
    <property type="match status" value="1"/>
</dbReference>
<evidence type="ECO:0000256" key="4">
    <source>
        <dbReference type="ARBA" id="ARBA00022490"/>
    </source>
</evidence>
<keyword evidence="5 9" id="KW-0479">Metal-binding</keyword>
<comment type="catalytic activity">
    <reaction evidence="1 9">
        <text>2 D-sedoheptulose 7-phosphate = D-glycero-alpha-D-manno-heptose 7-phosphate + D-glycero-beta-D-manno-heptose 7-phosphate</text>
        <dbReference type="Rhea" id="RHEA:27489"/>
        <dbReference type="ChEBI" id="CHEBI:57483"/>
        <dbReference type="ChEBI" id="CHEBI:60203"/>
        <dbReference type="ChEBI" id="CHEBI:60204"/>
        <dbReference type="EC" id="5.3.1.28"/>
    </reaction>
</comment>
<dbReference type="GO" id="GO:0097367">
    <property type="term" value="F:carbohydrate derivative binding"/>
    <property type="evidence" value="ECO:0007669"/>
    <property type="project" value="InterPro"/>
</dbReference>
<evidence type="ECO:0000256" key="3">
    <source>
        <dbReference type="ARBA" id="ARBA00009894"/>
    </source>
</evidence>
<comment type="cofactor">
    <cofactor evidence="9">
        <name>Zn(2+)</name>
        <dbReference type="ChEBI" id="CHEBI:29105"/>
    </cofactor>
    <text evidence="9">Binds 1 zinc ion per subunit.</text>
</comment>
<dbReference type="PANTHER" id="PTHR30390">
    <property type="entry name" value="SEDOHEPTULOSE 7-PHOSPHATE ISOMERASE / DNAA INITIATOR-ASSOCIATING FACTOR FOR REPLICATION INITIATION"/>
    <property type="match status" value="1"/>
</dbReference>
<keyword evidence="7 9" id="KW-0413">Isomerase</keyword>
<comment type="function">
    <text evidence="9">Catalyzes the isomerization of sedoheptulose 7-phosphate in D-glycero-D-manno-heptose 7-phosphate.</text>
</comment>
<dbReference type="GO" id="GO:0008968">
    <property type="term" value="F:D-sedoheptulose 7-phosphate isomerase activity"/>
    <property type="evidence" value="ECO:0007669"/>
    <property type="project" value="UniProtKB-UniRule"/>
</dbReference>
<dbReference type="InterPro" id="IPR050099">
    <property type="entry name" value="SIS_GmhA/DiaA_subfam"/>
</dbReference>